<sequence length="406" mass="44112">MAVLIAMRTIQAFGASVAFTLGSGTIADMYDTHERGARVGLFYAVPLLGPSIGPMLGGIVVQVWSWRATFWLMVILAGLSMAMFLLFKETFRKERSLAYQSAQKRAVSRNQSRLQSAQLSRVHSRDEKTPRTVMMGDHHVSHLQDLEKGTPVSQEEAKQVKPTFADINPIGPAWKILKQKSNIVVLLASGSFFGFSYGICYTCARTFAAPPYSYNALKVGSVLLSFGLGNVTGSILGGKWSDRILSRLKAANGGVSKPEFRLESTIPAMVVLPLAVLAYGWTCHLHVHVAAPVVSLFIAGFCLLWAYSSTLAYIVDSNPGRASGATAMNSTFRGLAGLLIAEVSGPIQDSIGDGGLYSIWGGILYLVAGTLFLLSKKGAAWRDNEEQLRLKKQLEKLEKSQRSESK</sequence>
<dbReference type="InterPro" id="IPR020846">
    <property type="entry name" value="MFS_dom"/>
</dbReference>
<feature type="transmembrane region" description="Helical" evidence="5">
    <location>
        <begin position="42"/>
        <end position="64"/>
    </location>
</feature>
<dbReference type="PANTHER" id="PTHR23502:SF5">
    <property type="entry name" value="QUINIDINE RESISTANCE PROTEIN 3"/>
    <property type="match status" value="1"/>
</dbReference>
<dbReference type="InterPro" id="IPR036259">
    <property type="entry name" value="MFS_trans_sf"/>
</dbReference>
<feature type="transmembrane region" description="Helical" evidence="5">
    <location>
        <begin position="183"/>
        <end position="207"/>
    </location>
</feature>
<evidence type="ECO:0000256" key="3">
    <source>
        <dbReference type="ARBA" id="ARBA00022989"/>
    </source>
</evidence>
<dbReference type="PROSITE" id="PS50850">
    <property type="entry name" value="MFS"/>
    <property type="match status" value="1"/>
</dbReference>
<keyword evidence="2 5" id="KW-0812">Transmembrane</keyword>
<dbReference type="HOGENOM" id="CLU_008455_8_5_1"/>
<feature type="transmembrane region" description="Helical" evidence="5">
    <location>
        <begin position="293"/>
        <end position="315"/>
    </location>
</feature>
<name>A0A0C3QDT5_9AGAM</name>
<accession>A0A0C3QDT5</accession>
<dbReference type="AlphaFoldDB" id="A0A0C3QDT5"/>
<dbReference type="GO" id="GO:0005886">
    <property type="term" value="C:plasma membrane"/>
    <property type="evidence" value="ECO:0007669"/>
    <property type="project" value="TreeGrafter"/>
</dbReference>
<evidence type="ECO:0000256" key="1">
    <source>
        <dbReference type="ARBA" id="ARBA00004141"/>
    </source>
</evidence>
<keyword evidence="3 5" id="KW-1133">Transmembrane helix</keyword>
<reference evidence="8" key="2">
    <citation type="submission" date="2015-01" db="EMBL/GenBank/DDBJ databases">
        <title>Evolutionary Origins and Diversification of the Mycorrhizal Mutualists.</title>
        <authorList>
            <consortium name="DOE Joint Genome Institute"/>
            <consortium name="Mycorrhizal Genomics Consortium"/>
            <person name="Kohler A."/>
            <person name="Kuo A."/>
            <person name="Nagy L.G."/>
            <person name="Floudas D."/>
            <person name="Copeland A."/>
            <person name="Barry K.W."/>
            <person name="Cichocki N."/>
            <person name="Veneault-Fourrey C."/>
            <person name="LaButti K."/>
            <person name="Lindquist E.A."/>
            <person name="Lipzen A."/>
            <person name="Lundell T."/>
            <person name="Morin E."/>
            <person name="Murat C."/>
            <person name="Riley R."/>
            <person name="Ohm R."/>
            <person name="Sun H."/>
            <person name="Tunlid A."/>
            <person name="Henrissat B."/>
            <person name="Grigoriev I.V."/>
            <person name="Hibbett D.S."/>
            <person name="Martin F."/>
        </authorList>
    </citation>
    <scope>NUCLEOTIDE SEQUENCE [LARGE SCALE GENOMIC DNA]</scope>
    <source>
        <strain evidence="8">MUT 4182</strain>
    </source>
</reference>
<evidence type="ECO:0000256" key="2">
    <source>
        <dbReference type="ARBA" id="ARBA00022692"/>
    </source>
</evidence>
<feature type="transmembrane region" description="Helical" evidence="5">
    <location>
        <begin position="70"/>
        <end position="87"/>
    </location>
</feature>
<dbReference type="Gene3D" id="1.20.1720.10">
    <property type="entry name" value="Multidrug resistance protein D"/>
    <property type="match status" value="1"/>
</dbReference>
<keyword evidence="8" id="KW-1185">Reference proteome</keyword>
<dbReference type="Proteomes" id="UP000054248">
    <property type="component" value="Unassembled WGS sequence"/>
</dbReference>
<evidence type="ECO:0000256" key="5">
    <source>
        <dbReference type="SAM" id="Phobius"/>
    </source>
</evidence>
<dbReference type="InterPro" id="IPR011701">
    <property type="entry name" value="MFS"/>
</dbReference>
<dbReference type="Gene3D" id="1.20.1250.20">
    <property type="entry name" value="MFS general substrate transporter like domains"/>
    <property type="match status" value="1"/>
</dbReference>
<keyword evidence="4 5" id="KW-0472">Membrane</keyword>
<dbReference type="Pfam" id="PF07690">
    <property type="entry name" value="MFS_1"/>
    <property type="match status" value="1"/>
</dbReference>
<comment type="subcellular location">
    <subcellularLocation>
        <location evidence="1">Membrane</location>
        <topology evidence="1">Multi-pass membrane protein</topology>
    </subcellularLocation>
</comment>
<evidence type="ECO:0000313" key="7">
    <source>
        <dbReference type="EMBL" id="KIO23039.1"/>
    </source>
</evidence>
<evidence type="ECO:0000313" key="8">
    <source>
        <dbReference type="Proteomes" id="UP000054248"/>
    </source>
</evidence>
<dbReference type="STRING" id="1051891.A0A0C3QDT5"/>
<evidence type="ECO:0000259" key="6">
    <source>
        <dbReference type="PROSITE" id="PS50850"/>
    </source>
</evidence>
<feature type="transmembrane region" description="Helical" evidence="5">
    <location>
        <begin position="260"/>
        <end position="281"/>
    </location>
</feature>
<dbReference type="PANTHER" id="PTHR23502">
    <property type="entry name" value="MAJOR FACILITATOR SUPERFAMILY"/>
    <property type="match status" value="1"/>
</dbReference>
<reference evidence="7 8" key="1">
    <citation type="submission" date="2014-04" db="EMBL/GenBank/DDBJ databases">
        <authorList>
            <consortium name="DOE Joint Genome Institute"/>
            <person name="Kuo A."/>
            <person name="Girlanda M."/>
            <person name="Perotto S."/>
            <person name="Kohler A."/>
            <person name="Nagy L.G."/>
            <person name="Floudas D."/>
            <person name="Copeland A."/>
            <person name="Barry K.W."/>
            <person name="Cichocki N."/>
            <person name="Veneault-Fourrey C."/>
            <person name="LaButti K."/>
            <person name="Lindquist E.A."/>
            <person name="Lipzen A."/>
            <person name="Lundell T."/>
            <person name="Morin E."/>
            <person name="Murat C."/>
            <person name="Sun H."/>
            <person name="Tunlid A."/>
            <person name="Henrissat B."/>
            <person name="Grigoriev I.V."/>
            <person name="Hibbett D.S."/>
            <person name="Martin F."/>
            <person name="Nordberg H.P."/>
            <person name="Cantor M.N."/>
            <person name="Hua S.X."/>
        </authorList>
    </citation>
    <scope>NUCLEOTIDE SEQUENCE [LARGE SCALE GENOMIC DNA]</scope>
    <source>
        <strain evidence="7 8">MUT 4182</strain>
    </source>
</reference>
<dbReference type="SUPFAM" id="SSF103473">
    <property type="entry name" value="MFS general substrate transporter"/>
    <property type="match status" value="1"/>
</dbReference>
<dbReference type="EMBL" id="KN823094">
    <property type="protein sequence ID" value="KIO23039.1"/>
    <property type="molecule type" value="Genomic_DNA"/>
</dbReference>
<dbReference type="OrthoDB" id="2585655at2759"/>
<proteinExistence type="predicted"/>
<feature type="domain" description="Major facilitator superfamily (MFS) profile" evidence="6">
    <location>
        <begin position="1"/>
        <end position="379"/>
    </location>
</feature>
<gene>
    <name evidence="7" type="ORF">M407DRAFT_113773</name>
</gene>
<feature type="transmembrane region" description="Helical" evidence="5">
    <location>
        <begin position="357"/>
        <end position="374"/>
    </location>
</feature>
<evidence type="ECO:0000256" key="4">
    <source>
        <dbReference type="ARBA" id="ARBA00023136"/>
    </source>
</evidence>
<protein>
    <recommendedName>
        <fullName evidence="6">Major facilitator superfamily (MFS) profile domain-containing protein</fullName>
    </recommendedName>
</protein>
<organism evidence="7 8">
    <name type="scientific">Tulasnella calospora MUT 4182</name>
    <dbReference type="NCBI Taxonomy" id="1051891"/>
    <lineage>
        <taxon>Eukaryota</taxon>
        <taxon>Fungi</taxon>
        <taxon>Dikarya</taxon>
        <taxon>Basidiomycota</taxon>
        <taxon>Agaricomycotina</taxon>
        <taxon>Agaricomycetes</taxon>
        <taxon>Cantharellales</taxon>
        <taxon>Tulasnellaceae</taxon>
        <taxon>Tulasnella</taxon>
    </lineage>
</organism>
<dbReference type="GO" id="GO:0022857">
    <property type="term" value="F:transmembrane transporter activity"/>
    <property type="evidence" value="ECO:0007669"/>
    <property type="project" value="InterPro"/>
</dbReference>
<feature type="transmembrane region" description="Helical" evidence="5">
    <location>
        <begin position="12"/>
        <end position="30"/>
    </location>
</feature>